<feature type="transmembrane region" description="Helical" evidence="1">
    <location>
        <begin position="65"/>
        <end position="84"/>
    </location>
</feature>
<keyword evidence="1" id="KW-1133">Transmembrane helix</keyword>
<feature type="transmembrane region" description="Helical" evidence="1">
    <location>
        <begin position="33"/>
        <end position="53"/>
    </location>
</feature>
<feature type="transmembrane region" description="Helical" evidence="1">
    <location>
        <begin position="114"/>
        <end position="131"/>
    </location>
</feature>
<gene>
    <name evidence="2" type="ORF">G3M58_05440</name>
</gene>
<accession>A0A6G3WK90</accession>
<protein>
    <submittedName>
        <fullName evidence="2">Uncharacterized protein</fullName>
    </submittedName>
</protein>
<dbReference type="AlphaFoldDB" id="A0A6G3WK90"/>
<comment type="caution">
    <text evidence="2">The sequence shown here is derived from an EMBL/GenBank/DDBJ whole genome shotgun (WGS) entry which is preliminary data.</text>
</comment>
<evidence type="ECO:0000313" key="2">
    <source>
        <dbReference type="EMBL" id="NEE05874.1"/>
    </source>
</evidence>
<reference evidence="2" key="1">
    <citation type="submission" date="2020-01" db="EMBL/GenBank/DDBJ databases">
        <title>Insect and environment-associated Actinomycetes.</title>
        <authorList>
            <person name="Currrie C."/>
            <person name="Chevrette M."/>
            <person name="Carlson C."/>
            <person name="Stubbendieck R."/>
            <person name="Wendt-Pienkowski E."/>
        </authorList>
    </citation>
    <scope>NUCLEOTIDE SEQUENCE</scope>
    <source>
        <strain evidence="2">SID7499</strain>
    </source>
</reference>
<sequence length="144" mass="15375">MTATMRGVDQGALTATTFTTVFVLVMDDGEYDLLNGVVGFVCALILLAYYRPLPAQTPFDARTGAWAFGAVAGLQVASGVSWLVQLAVTGAVGKGALELSEECRDKSQCLGDEADLYVVIVWAVAALVLGYKHYERFPYCPPST</sequence>
<keyword evidence="1" id="KW-0812">Transmembrane</keyword>
<proteinExistence type="predicted"/>
<keyword evidence="1" id="KW-0472">Membrane</keyword>
<organism evidence="2">
    <name type="scientific">Streptomyces sp. SID7499</name>
    <dbReference type="NCBI Taxonomy" id="2706086"/>
    <lineage>
        <taxon>Bacteria</taxon>
        <taxon>Bacillati</taxon>
        <taxon>Actinomycetota</taxon>
        <taxon>Actinomycetes</taxon>
        <taxon>Kitasatosporales</taxon>
        <taxon>Streptomycetaceae</taxon>
        <taxon>Streptomyces</taxon>
    </lineage>
</organism>
<name>A0A6G3WK90_9ACTN</name>
<dbReference type="EMBL" id="JAAGMN010000564">
    <property type="protein sequence ID" value="NEE05874.1"/>
    <property type="molecule type" value="Genomic_DNA"/>
</dbReference>
<evidence type="ECO:0000256" key="1">
    <source>
        <dbReference type="SAM" id="Phobius"/>
    </source>
</evidence>